<dbReference type="Gene3D" id="3.40.390.10">
    <property type="entry name" value="Collagenase (Catalytic Domain)"/>
    <property type="match status" value="1"/>
</dbReference>
<evidence type="ECO:0000313" key="12">
    <source>
        <dbReference type="EMBL" id="QQX77170.1"/>
    </source>
</evidence>
<keyword evidence="3 9" id="KW-0479">Metal-binding</keyword>
<keyword evidence="5 9" id="KW-0862">Zinc</keyword>
<dbReference type="InterPro" id="IPR001567">
    <property type="entry name" value="Pept_M3A_M3B_dom"/>
</dbReference>
<dbReference type="CDD" id="cd06456">
    <property type="entry name" value="M3A_DCP"/>
    <property type="match status" value="1"/>
</dbReference>
<feature type="domain" description="Peptidase M3A/M3B catalytic" evidence="10">
    <location>
        <begin position="222"/>
        <end position="670"/>
    </location>
</feature>
<dbReference type="InterPro" id="IPR024079">
    <property type="entry name" value="MetalloPept_cat_dom_sf"/>
</dbReference>
<comment type="catalytic activity">
    <reaction evidence="7">
        <text>Hydrolysis of oligopeptides, with broad specificity. Gly or Ala commonly occur as P1 or P1' residues, but more distant residues are also important, as is shown by the fact that Z-Gly-Pro-Gly-|-Gly-Pro-Ala is cleaved, but not Z-(Gly)(5).</text>
        <dbReference type="EC" id="3.4.24.70"/>
    </reaction>
</comment>
<dbReference type="SUPFAM" id="SSF55486">
    <property type="entry name" value="Metalloproteases ('zincins'), catalytic domain"/>
    <property type="match status" value="1"/>
</dbReference>
<dbReference type="InterPro" id="IPR034005">
    <property type="entry name" value="M3A_DCP"/>
</dbReference>
<dbReference type="PANTHER" id="PTHR43660:SF1">
    <property type="entry name" value="DIPEPTIDYL CARBOXYPEPTIDASE"/>
    <property type="match status" value="1"/>
</dbReference>
<evidence type="ECO:0000259" key="11">
    <source>
        <dbReference type="Pfam" id="PF19310"/>
    </source>
</evidence>
<keyword evidence="4 9" id="KW-0378">Hydrolase</keyword>
<name>A0ABX7DTL9_9FLAO</name>
<organism evidence="12 13">
    <name type="scientific">Aequorivita iocasae</name>
    <dbReference type="NCBI Taxonomy" id="2803865"/>
    <lineage>
        <taxon>Bacteria</taxon>
        <taxon>Pseudomonadati</taxon>
        <taxon>Bacteroidota</taxon>
        <taxon>Flavobacteriia</taxon>
        <taxon>Flavobacteriales</taxon>
        <taxon>Flavobacteriaceae</taxon>
        <taxon>Aequorivita</taxon>
    </lineage>
</organism>
<dbReference type="PANTHER" id="PTHR43660">
    <property type="entry name" value="DIPEPTIDYL CARBOXYPEPTIDASE"/>
    <property type="match status" value="1"/>
</dbReference>
<protein>
    <recommendedName>
        <fullName evidence="8">oligopeptidase A</fullName>
        <ecNumber evidence="8">3.4.24.70</ecNumber>
    </recommendedName>
</protein>
<dbReference type="Pfam" id="PF01432">
    <property type="entry name" value="Peptidase_M3"/>
    <property type="match status" value="1"/>
</dbReference>
<dbReference type="InterPro" id="IPR024077">
    <property type="entry name" value="Neurolysin/TOP_dom2"/>
</dbReference>
<evidence type="ECO:0000256" key="4">
    <source>
        <dbReference type="ARBA" id="ARBA00022801"/>
    </source>
</evidence>
<feature type="domain" description="Oligopeptidase A N-terminal" evidence="11">
    <location>
        <begin position="26"/>
        <end position="149"/>
    </location>
</feature>
<dbReference type="InterPro" id="IPR045666">
    <property type="entry name" value="OpdA_N"/>
</dbReference>
<dbReference type="InterPro" id="IPR024080">
    <property type="entry name" value="Neurolysin/TOP_N"/>
</dbReference>
<accession>A0ABX7DTL9</accession>
<evidence type="ECO:0000256" key="5">
    <source>
        <dbReference type="ARBA" id="ARBA00022833"/>
    </source>
</evidence>
<dbReference type="EMBL" id="CP068439">
    <property type="protein sequence ID" value="QQX77170.1"/>
    <property type="molecule type" value="Genomic_DNA"/>
</dbReference>
<comment type="similarity">
    <text evidence="1 9">Belongs to the peptidase M3 family.</text>
</comment>
<reference evidence="12 13" key="1">
    <citation type="submission" date="2021-01" db="EMBL/GenBank/DDBJ databases">
        <title>Aequorivita sp. strain KX20305, a bacterium isolated from the sediment collected at a cold seep field in South China Sea.</title>
        <authorList>
            <person name="Zhang H."/>
            <person name="Li C."/>
        </authorList>
    </citation>
    <scope>NUCLEOTIDE SEQUENCE [LARGE SCALE GENOMIC DNA]</scope>
    <source>
        <strain evidence="12 13">KX20305</strain>
    </source>
</reference>
<dbReference type="Gene3D" id="1.10.1370.10">
    <property type="entry name" value="Neurolysin, domain 3"/>
    <property type="match status" value="1"/>
</dbReference>
<evidence type="ECO:0000256" key="3">
    <source>
        <dbReference type="ARBA" id="ARBA00022723"/>
    </source>
</evidence>
<evidence type="ECO:0000256" key="7">
    <source>
        <dbReference type="ARBA" id="ARBA00024603"/>
    </source>
</evidence>
<evidence type="ECO:0000256" key="6">
    <source>
        <dbReference type="ARBA" id="ARBA00023049"/>
    </source>
</evidence>
<keyword evidence="2 9" id="KW-0645">Protease</keyword>
<gene>
    <name evidence="12" type="ORF">JK629_02545</name>
</gene>
<evidence type="ECO:0000256" key="9">
    <source>
        <dbReference type="RuleBase" id="RU003435"/>
    </source>
</evidence>
<proteinExistence type="inferred from homology"/>
<evidence type="ECO:0000256" key="1">
    <source>
        <dbReference type="ARBA" id="ARBA00006040"/>
    </source>
</evidence>
<sequence>MNNPLLQDYNTAPFSKIENKHFLPAISKLIEETKAEIDAITSNTEVPTFKNTVEALENTGEKLDRATSIFFNLNSAETNDEIQKIAQEISPMLTEFSNDMLLNEALFERLKAVYNQKDTLNLSEEQHMLLDKKYKAFSRNGANLSEEKKKQLRKIDADLSKLSLTFGENVLAETNRFELHITEEKDLSGLPEGVIEAAAQTAEEKGKEGWVFTLDYPSYVPFMTYADNRSLRKKMAIAFGAKGFHNDALDNQQNVLQIARLRHKRANLLGYKSHAHFVLEERMAETPEKVKSFLDELLEKAKPAAQKEFDELTEFAKELDGIHHLEKWDGAYYSEKLKQKLFNLDDEKLKPYFELKNVINGVFTVAEKLYGLHFEEVQNIDKYHTDVKTYEVKDDEGELVAIFYADFHPRAGKRNGAWMTSYKPQQIKDGKNDRPHISIVCNFTKPTASKPSLLTFNEVTTLFHEFGHALHGMLANTHYPSLSGTSVYWDFVELPSQILENWCYEKETLELFATHYKTGEVIPMEYVEKIKDSATFLEGMATLRQLSFGMLDMAWHGSDPSGIKDVKAFEVAAFDNTQLYPDVKENCMSTSFSHIFQGGYSAGYYSYKWAEVLDADAFALFKQEGIFNKKVADRFKGFVLSQGGTMDPMELYIKFRGQKPDPEALLKRAGLL</sequence>
<dbReference type="Proteomes" id="UP000629420">
    <property type="component" value="Chromosome"/>
</dbReference>
<dbReference type="InterPro" id="IPR045090">
    <property type="entry name" value="Pept_M3A_M3B"/>
</dbReference>
<evidence type="ECO:0000256" key="8">
    <source>
        <dbReference type="ARBA" id="ARBA00026100"/>
    </source>
</evidence>
<evidence type="ECO:0000259" key="10">
    <source>
        <dbReference type="Pfam" id="PF01432"/>
    </source>
</evidence>
<dbReference type="RefSeq" id="WP_202337073.1">
    <property type="nucleotide sequence ID" value="NZ_CP068439.1"/>
</dbReference>
<dbReference type="Pfam" id="PF19310">
    <property type="entry name" value="TOP_N"/>
    <property type="match status" value="1"/>
</dbReference>
<keyword evidence="13" id="KW-1185">Reference proteome</keyword>
<comment type="cofactor">
    <cofactor evidence="9">
        <name>Zn(2+)</name>
        <dbReference type="ChEBI" id="CHEBI:29105"/>
    </cofactor>
    <text evidence="9">Binds 1 zinc ion.</text>
</comment>
<dbReference type="EC" id="3.4.24.70" evidence="8"/>
<evidence type="ECO:0000256" key="2">
    <source>
        <dbReference type="ARBA" id="ARBA00022670"/>
    </source>
</evidence>
<keyword evidence="6 9" id="KW-0482">Metalloprotease</keyword>
<dbReference type="Gene3D" id="1.20.1050.40">
    <property type="entry name" value="Endopeptidase. Chain P, domain 1"/>
    <property type="match status" value="1"/>
</dbReference>
<evidence type="ECO:0000313" key="13">
    <source>
        <dbReference type="Proteomes" id="UP000629420"/>
    </source>
</evidence>